<dbReference type="Proteomes" id="UP001055439">
    <property type="component" value="Chromosome 8"/>
</dbReference>
<sequence>MLRGQSIRWKHDGCEDGIGEVGMAVVRSSRGAVMTRPYSFALISTGTSAISEKDRASMNSGIVIQLLLLRFKWVRGGNRWLQRAGGCLPMGDAICSWMNLAAAVGCCRGQQVPPGEGRGMIRQRRPKKG</sequence>
<reference evidence="1" key="1">
    <citation type="submission" date="2022-05" db="EMBL/GenBank/DDBJ databases">
        <title>The Musa troglodytarum L. genome provides insights into the mechanism of non-climacteric behaviour and enrichment of carotenoids.</title>
        <authorList>
            <person name="Wang J."/>
        </authorList>
    </citation>
    <scope>NUCLEOTIDE SEQUENCE</scope>
    <source>
        <tissue evidence="1">Leaf</tissue>
    </source>
</reference>
<proteinExistence type="predicted"/>
<evidence type="ECO:0000313" key="1">
    <source>
        <dbReference type="EMBL" id="URE22754.1"/>
    </source>
</evidence>
<gene>
    <name evidence="1" type="ORF">MUK42_03637</name>
</gene>
<organism evidence="1 2">
    <name type="scientific">Musa troglodytarum</name>
    <name type="common">fe'i banana</name>
    <dbReference type="NCBI Taxonomy" id="320322"/>
    <lineage>
        <taxon>Eukaryota</taxon>
        <taxon>Viridiplantae</taxon>
        <taxon>Streptophyta</taxon>
        <taxon>Embryophyta</taxon>
        <taxon>Tracheophyta</taxon>
        <taxon>Spermatophyta</taxon>
        <taxon>Magnoliopsida</taxon>
        <taxon>Liliopsida</taxon>
        <taxon>Zingiberales</taxon>
        <taxon>Musaceae</taxon>
        <taxon>Musa</taxon>
    </lineage>
</organism>
<accession>A0A9E7GVR1</accession>
<protein>
    <submittedName>
        <fullName evidence="1">Uncharacterized protein</fullName>
    </submittedName>
</protein>
<keyword evidence="2" id="KW-1185">Reference proteome</keyword>
<feature type="non-terminal residue" evidence="1">
    <location>
        <position position="129"/>
    </location>
</feature>
<dbReference type="EMBL" id="CP097510">
    <property type="protein sequence ID" value="URE22754.1"/>
    <property type="molecule type" value="Genomic_DNA"/>
</dbReference>
<evidence type="ECO:0000313" key="2">
    <source>
        <dbReference type="Proteomes" id="UP001055439"/>
    </source>
</evidence>
<name>A0A9E7GVR1_9LILI</name>
<dbReference type="AlphaFoldDB" id="A0A9E7GVR1"/>